<keyword evidence="2" id="KW-0732">Signal</keyword>
<name>A0A137YX00_9ACTN</name>
<protein>
    <submittedName>
        <fullName evidence="3">Uncharacterized protein</fullName>
    </submittedName>
</protein>
<comment type="caution">
    <text evidence="3">The sequence shown here is derived from an EMBL/GenBank/DDBJ whole genome shotgun (WGS) entry which is preliminary data.</text>
</comment>
<evidence type="ECO:0000256" key="2">
    <source>
        <dbReference type="SAM" id="SignalP"/>
    </source>
</evidence>
<dbReference type="Proteomes" id="UP000070409">
    <property type="component" value="Unassembled WGS sequence"/>
</dbReference>
<evidence type="ECO:0000313" key="3">
    <source>
        <dbReference type="EMBL" id="KXO90470.1"/>
    </source>
</evidence>
<feature type="chain" id="PRO_5047356725" evidence="2">
    <location>
        <begin position="32"/>
        <end position="128"/>
    </location>
</feature>
<organism evidence="3 4">
    <name type="scientific">Tsukamurella pseudospumae</name>
    <dbReference type="NCBI Taxonomy" id="239498"/>
    <lineage>
        <taxon>Bacteria</taxon>
        <taxon>Bacillati</taxon>
        <taxon>Actinomycetota</taxon>
        <taxon>Actinomycetes</taxon>
        <taxon>Mycobacteriales</taxon>
        <taxon>Tsukamurellaceae</taxon>
        <taxon>Tsukamurella</taxon>
    </lineage>
</organism>
<keyword evidence="4" id="KW-1185">Reference proteome</keyword>
<evidence type="ECO:0000313" key="4">
    <source>
        <dbReference type="Proteomes" id="UP000070409"/>
    </source>
</evidence>
<gene>
    <name evidence="3" type="ORF">AXK61_07575</name>
</gene>
<sequence length="128" mass="12104">MRTIQFRRTAAAAAGLAIVGGGVLGAGIASAGGDTTAPKPGAPICGTTGINGQPHKIVPCSQVPTTGAGFTIAPDGTITDSTGKVVGKYDPKTGTVTGNGPGAKPGVVTGPTGAGGNGQGVIEVPQAK</sequence>
<dbReference type="RefSeq" id="WP_068746736.1">
    <property type="nucleotide sequence ID" value="NZ_LSRE01000048.1"/>
</dbReference>
<evidence type="ECO:0000256" key="1">
    <source>
        <dbReference type="SAM" id="MobiDB-lite"/>
    </source>
</evidence>
<dbReference type="EMBL" id="LSRE01000048">
    <property type="protein sequence ID" value="KXO90470.1"/>
    <property type="molecule type" value="Genomic_DNA"/>
</dbReference>
<reference evidence="3 4" key="1">
    <citation type="submission" date="2016-02" db="EMBL/GenBank/DDBJ databases">
        <authorList>
            <person name="Teng J.L."/>
            <person name="Tang Y."/>
            <person name="Huang Y."/>
            <person name="Guo F."/>
            <person name="Wei W."/>
            <person name="Chen J.H."/>
            <person name="Wong S.Y."/>
            <person name="Lau S.K."/>
            <person name="Woo P.C."/>
        </authorList>
    </citation>
    <scope>NUCLEOTIDE SEQUENCE [LARGE SCALE GENOMIC DNA]</scope>
    <source>
        <strain evidence="3 4">JCM 13375</strain>
    </source>
</reference>
<feature type="region of interest" description="Disordered" evidence="1">
    <location>
        <begin position="92"/>
        <end position="128"/>
    </location>
</feature>
<proteinExistence type="predicted"/>
<accession>A0A137YX00</accession>
<feature type="signal peptide" evidence="2">
    <location>
        <begin position="1"/>
        <end position="31"/>
    </location>
</feature>